<accession>A0ABZ2LD36</accession>
<evidence type="ECO:0000256" key="5">
    <source>
        <dbReference type="ARBA" id="ARBA00048462"/>
    </source>
</evidence>
<dbReference type="SUPFAM" id="SSF52151">
    <property type="entry name" value="FabD/lysophospholipase-like"/>
    <property type="match status" value="1"/>
</dbReference>
<protein>
    <recommendedName>
        <fullName evidence="2 6">Malonyl CoA-acyl carrier protein transacylase</fullName>
        <ecNumber evidence="1 6">2.3.1.39</ecNumber>
    </recommendedName>
</protein>
<keyword evidence="9" id="KW-1185">Reference proteome</keyword>
<organism evidence="8 9">
    <name type="scientific">Pendulispora rubella</name>
    <dbReference type="NCBI Taxonomy" id="2741070"/>
    <lineage>
        <taxon>Bacteria</taxon>
        <taxon>Pseudomonadati</taxon>
        <taxon>Myxococcota</taxon>
        <taxon>Myxococcia</taxon>
        <taxon>Myxococcales</taxon>
        <taxon>Sorangiineae</taxon>
        <taxon>Pendulisporaceae</taxon>
        <taxon>Pendulispora</taxon>
    </lineage>
</organism>
<dbReference type="RefSeq" id="WP_394837935.1">
    <property type="nucleotide sequence ID" value="NZ_CP089929.1"/>
</dbReference>
<dbReference type="Gene3D" id="3.40.366.10">
    <property type="entry name" value="Malonyl-Coenzyme A Acyl Carrier Protein, domain 2"/>
    <property type="match status" value="1"/>
</dbReference>
<keyword evidence="3 6" id="KW-0808">Transferase</keyword>
<dbReference type="EC" id="2.3.1.39" evidence="1 6"/>
<feature type="domain" description="Malonyl-CoA:ACP transacylase (MAT)" evidence="7">
    <location>
        <begin position="6"/>
        <end position="294"/>
    </location>
</feature>
<dbReference type="NCBIfam" id="TIGR03131">
    <property type="entry name" value="malonate_mdcH"/>
    <property type="match status" value="1"/>
</dbReference>
<dbReference type="InterPro" id="IPR024925">
    <property type="entry name" value="Malonyl_CoA-ACP_transAc"/>
</dbReference>
<dbReference type="Proteomes" id="UP001374803">
    <property type="component" value="Chromosome"/>
</dbReference>
<evidence type="ECO:0000259" key="7">
    <source>
        <dbReference type="SMART" id="SM00827"/>
    </source>
</evidence>
<evidence type="ECO:0000256" key="4">
    <source>
        <dbReference type="ARBA" id="ARBA00023315"/>
    </source>
</evidence>
<keyword evidence="4 6" id="KW-0012">Acyltransferase</keyword>
<reference evidence="8" key="1">
    <citation type="submission" date="2021-12" db="EMBL/GenBank/DDBJ databases">
        <title>Discovery of the Pendulisporaceae a myxobacterial family with distinct sporulation behavior and unique specialized metabolism.</title>
        <authorList>
            <person name="Garcia R."/>
            <person name="Popoff A."/>
            <person name="Bader C.D."/>
            <person name="Loehr J."/>
            <person name="Walesch S."/>
            <person name="Walt C."/>
            <person name="Boldt J."/>
            <person name="Bunk B."/>
            <person name="Haeckl F.J.F.P.J."/>
            <person name="Gunesch A.P."/>
            <person name="Birkelbach J."/>
            <person name="Nuebel U."/>
            <person name="Pietschmann T."/>
            <person name="Bach T."/>
            <person name="Mueller R."/>
        </authorList>
    </citation>
    <scope>NUCLEOTIDE SEQUENCE</scope>
    <source>
        <strain evidence="8">MSr11367</strain>
    </source>
</reference>
<gene>
    <name evidence="8" type="primary">mdcH</name>
    <name evidence="8" type="ORF">LVJ94_13570</name>
</gene>
<evidence type="ECO:0000256" key="2">
    <source>
        <dbReference type="ARBA" id="ARBA00018953"/>
    </source>
</evidence>
<dbReference type="Pfam" id="PF00698">
    <property type="entry name" value="Acyl_transf_1"/>
    <property type="match status" value="1"/>
</dbReference>
<dbReference type="InterPro" id="IPR001227">
    <property type="entry name" value="Ac_transferase_dom_sf"/>
</dbReference>
<evidence type="ECO:0000256" key="1">
    <source>
        <dbReference type="ARBA" id="ARBA00013258"/>
    </source>
</evidence>
<dbReference type="PIRSF" id="PIRSF000446">
    <property type="entry name" value="Mct"/>
    <property type="match status" value="1"/>
</dbReference>
<name>A0ABZ2LD36_9BACT</name>
<sequence length="307" mass="32085">MSIAFLFPGQGAQSPGFLHALPPHPAITATLEEACHALNASLDELDATDALHSTVTVQLATLVAGVAGARALAAEGALPFAVAGLSIGSYAAAVMCGALAFSDALHLAHLRAYCMERTYPRGYGMAAITGLTERHVARLIQPIDDVYLANINAPTQLVVAGTDAALDAAMAAARKAGARTLRRLDIAVPSHCILQQDAGAQLTQAFDAVTLAPPRIPYIGNRGGRALRTVDAIRDDLATNLAHPVRWHDATCVLHELGARVFLELPPGHALADLAREAFPDARALAMENQSPEALARILTEPQGTGV</sequence>
<dbReference type="InterPro" id="IPR016036">
    <property type="entry name" value="Malonyl_transacylase_ACP-bd"/>
</dbReference>
<dbReference type="SUPFAM" id="SSF55048">
    <property type="entry name" value="Probable ACP-binding domain of malonyl-CoA ACP transacylase"/>
    <property type="match status" value="1"/>
</dbReference>
<evidence type="ECO:0000313" key="9">
    <source>
        <dbReference type="Proteomes" id="UP001374803"/>
    </source>
</evidence>
<dbReference type="InterPro" id="IPR050858">
    <property type="entry name" value="Mal-CoA-ACP_Trans/PKS_FabD"/>
</dbReference>
<comment type="catalytic activity">
    <reaction evidence="5 6">
        <text>holo-[ACP] + malonyl-CoA = malonyl-[ACP] + CoA</text>
        <dbReference type="Rhea" id="RHEA:41792"/>
        <dbReference type="Rhea" id="RHEA-COMP:9623"/>
        <dbReference type="Rhea" id="RHEA-COMP:9685"/>
        <dbReference type="ChEBI" id="CHEBI:57287"/>
        <dbReference type="ChEBI" id="CHEBI:57384"/>
        <dbReference type="ChEBI" id="CHEBI:64479"/>
        <dbReference type="ChEBI" id="CHEBI:78449"/>
        <dbReference type="EC" id="2.3.1.39"/>
    </reaction>
</comment>
<dbReference type="SMART" id="SM00827">
    <property type="entry name" value="PKS_AT"/>
    <property type="match status" value="1"/>
</dbReference>
<dbReference type="InterPro" id="IPR017554">
    <property type="entry name" value="Malonate_deCOase_MdcHsu"/>
</dbReference>
<comment type="similarity">
    <text evidence="6">Belongs to the fabD family.</text>
</comment>
<dbReference type="EMBL" id="CP089983">
    <property type="protein sequence ID" value="WXB08260.1"/>
    <property type="molecule type" value="Genomic_DNA"/>
</dbReference>
<dbReference type="PANTHER" id="PTHR42681:SF1">
    <property type="entry name" value="MALONYL-COA-ACYL CARRIER PROTEIN TRANSACYLASE, MITOCHONDRIAL"/>
    <property type="match status" value="1"/>
</dbReference>
<dbReference type="PANTHER" id="PTHR42681">
    <property type="entry name" value="MALONYL-COA-ACYL CARRIER PROTEIN TRANSACYLASE, MITOCHONDRIAL"/>
    <property type="match status" value="1"/>
</dbReference>
<dbReference type="InterPro" id="IPR016035">
    <property type="entry name" value="Acyl_Trfase/lysoPLipase"/>
</dbReference>
<evidence type="ECO:0000256" key="6">
    <source>
        <dbReference type="PIRNR" id="PIRNR000446"/>
    </source>
</evidence>
<dbReference type="Gene3D" id="3.30.70.250">
    <property type="entry name" value="Malonyl-CoA ACP transacylase, ACP-binding"/>
    <property type="match status" value="1"/>
</dbReference>
<proteinExistence type="inferred from homology"/>
<evidence type="ECO:0000256" key="3">
    <source>
        <dbReference type="ARBA" id="ARBA00022679"/>
    </source>
</evidence>
<evidence type="ECO:0000313" key="8">
    <source>
        <dbReference type="EMBL" id="WXB08260.1"/>
    </source>
</evidence>
<dbReference type="InterPro" id="IPR014043">
    <property type="entry name" value="Acyl_transferase_dom"/>
</dbReference>